<gene>
    <name evidence="2" type="ordered locus">RLO149_c033490</name>
</gene>
<proteinExistence type="predicted"/>
<evidence type="ECO:0000313" key="3">
    <source>
        <dbReference type="Proteomes" id="UP000001353"/>
    </source>
</evidence>
<name>F7ZL84_ROSLO</name>
<dbReference type="Proteomes" id="UP000001353">
    <property type="component" value="Chromosome"/>
</dbReference>
<keyword evidence="3" id="KW-1185">Reference proteome</keyword>
<dbReference type="HOGENOM" id="CLU_771349_0_0_5"/>
<sequence>MLTIVNGEVVALGTYKQKRRAASKQHPALSSAGAGRRPSTERLNNLQALANASQPVQQLRALQRRETPVAQREVDTSTSAFLPDYAAGEKAGWEKKDRTGVADWAQEDYRSGKGKTGAPDKSSITGNLRPTPRTDRDGKSIDPAEGVKLWAVHEFLMEETTMIASMTGGKIGSIYFPGGRVRTTHARGPTVEEHPHALTLQFNIDPIACWRAFVMANAWVADMDRNNEIHAKAVRRRFKRFKIVKMAGAAPDQLPPWATLIKTPDDALPEGTDPDTSGVKLFEIMLRDSQHVKSTHPSRGAAAQIKITRADLMKLKAVAKSLEGIPDPQAQNGAFYRYVTMKLPHLAPLIRKPGEVDYG</sequence>
<organism evidence="2 3">
    <name type="scientific">Roseobacter litoralis (strain ATCC 49566 / DSM 6996 / JCM 21268 / NBRC 15278 / OCh 149)</name>
    <dbReference type="NCBI Taxonomy" id="391595"/>
    <lineage>
        <taxon>Bacteria</taxon>
        <taxon>Pseudomonadati</taxon>
        <taxon>Pseudomonadota</taxon>
        <taxon>Alphaproteobacteria</taxon>
        <taxon>Rhodobacterales</taxon>
        <taxon>Roseobacteraceae</taxon>
        <taxon>Roseobacter</taxon>
    </lineage>
</organism>
<dbReference type="AlphaFoldDB" id="F7ZL84"/>
<dbReference type="EMBL" id="CP002623">
    <property type="protein sequence ID" value="AEI95290.1"/>
    <property type="molecule type" value="Genomic_DNA"/>
</dbReference>
<dbReference type="KEGG" id="rli:RLO149_c033490"/>
<feature type="region of interest" description="Disordered" evidence="1">
    <location>
        <begin position="104"/>
        <end position="142"/>
    </location>
</feature>
<accession>F7ZL84</accession>
<evidence type="ECO:0000313" key="2">
    <source>
        <dbReference type="EMBL" id="AEI95290.1"/>
    </source>
</evidence>
<feature type="compositionally biased region" description="Basic and acidic residues" evidence="1">
    <location>
        <begin position="132"/>
        <end position="142"/>
    </location>
</feature>
<protein>
    <submittedName>
        <fullName evidence="2">Uncharacterized protein</fullName>
    </submittedName>
</protein>
<dbReference type="eggNOG" id="ENOG5031A7B">
    <property type="taxonomic scope" value="Bacteria"/>
</dbReference>
<evidence type="ECO:0000256" key="1">
    <source>
        <dbReference type="SAM" id="MobiDB-lite"/>
    </source>
</evidence>
<reference evidence="2 3" key="1">
    <citation type="journal article" date="2011" name="BMC Genomics">
        <title>Comparative genome analysis and genome-guided physiological analysis of Roseobacter litoralis.</title>
        <authorList>
            <person name="Kalhoefer D."/>
            <person name="Thole S."/>
            <person name="Voget S."/>
            <person name="Lehmann R."/>
            <person name="Liesegang H."/>
            <person name="Wollher A."/>
            <person name="Daniel R."/>
            <person name="Simon M."/>
            <person name="Brinkhoff T."/>
        </authorList>
    </citation>
    <scope>NUCLEOTIDE SEQUENCE [LARGE SCALE GENOMIC DNA]</scope>
    <source>
        <strain evidence="3">ATCC 49566 / DSM 6996 / JCM 21268 / NBRC 15278 / OCh 149</strain>
    </source>
</reference>